<feature type="compositionally biased region" description="Low complexity" evidence="5">
    <location>
        <begin position="177"/>
        <end position="198"/>
    </location>
</feature>
<dbReference type="PANTHER" id="PTHR33572:SF3">
    <property type="entry name" value="VELVET COMPLEX SUBUNIT B"/>
    <property type="match status" value="1"/>
</dbReference>
<evidence type="ECO:0000256" key="3">
    <source>
        <dbReference type="ARBA" id="ARBA00023163"/>
    </source>
</evidence>
<dbReference type="Gene3D" id="2.60.40.3960">
    <property type="entry name" value="Velvet domain"/>
    <property type="match status" value="2"/>
</dbReference>
<feature type="region of interest" description="Disordered" evidence="5">
    <location>
        <begin position="313"/>
        <end position="356"/>
    </location>
</feature>
<evidence type="ECO:0000313" key="8">
    <source>
        <dbReference type="Proteomes" id="UP000683000"/>
    </source>
</evidence>
<evidence type="ECO:0000313" key="7">
    <source>
        <dbReference type="EMBL" id="KAG6378613.1"/>
    </source>
</evidence>
<gene>
    <name evidence="7" type="ORF">JVT61DRAFT_12880</name>
</gene>
<feature type="compositionally biased region" description="Polar residues" evidence="5">
    <location>
        <begin position="217"/>
        <end position="231"/>
    </location>
</feature>
<feature type="domain" description="Velvet" evidence="6">
    <location>
        <begin position="20"/>
        <end position="469"/>
    </location>
</feature>
<dbReference type="EMBL" id="JAGFBS010000006">
    <property type="protein sequence ID" value="KAG6378613.1"/>
    <property type="molecule type" value="Genomic_DNA"/>
</dbReference>
<accession>A0A8I2YX97</accession>
<dbReference type="Proteomes" id="UP000683000">
    <property type="component" value="Unassembled WGS sequence"/>
</dbReference>
<dbReference type="InterPro" id="IPR021740">
    <property type="entry name" value="Velvet"/>
</dbReference>
<dbReference type="Pfam" id="PF11754">
    <property type="entry name" value="Velvet"/>
    <property type="match status" value="1"/>
</dbReference>
<reference evidence="7" key="1">
    <citation type="submission" date="2021-03" db="EMBL/GenBank/DDBJ databases">
        <title>Evolutionary innovations through gain and loss of genes in the ectomycorrhizal Boletales.</title>
        <authorList>
            <person name="Wu G."/>
            <person name="Miyauchi S."/>
            <person name="Morin E."/>
            <person name="Yang Z.-L."/>
            <person name="Xu J."/>
            <person name="Martin F.M."/>
        </authorList>
    </citation>
    <scope>NUCLEOTIDE SEQUENCE</scope>
    <source>
        <strain evidence="7">BR01</strain>
    </source>
</reference>
<sequence length="499" mass="55343">MIQKSNTLPGDDHKTLDCWGQWWGQRHYSLQVVQHPLRARMCGFGDKDRRPLAPAAVAKMVVRREDNSIVDVDELDFSFFLVTVDLWSADGTREMNLVLHPSSSTDRYLSTVATKPKKSRTTVPTAASPRSDHPSPPSSHSTPNSAPEPPRPPLDSQSGMSILIQTESPSPFTTSGYSYTSPDSSIPDSIPYSNSNPYTTSPDSPDAWSYPPAPSHGTHSVQNQPLRNAQRTGIPPAPSGEPWNSQSIYRTDADTPTFRTWPGAESSYQTPIQSHASVYNTHDIDRPYHSSVQPDGREYHQWNHSQHDSYAANYDTPTLYGAPAYPQQPPQTPYYQASYPQSNTSSSSPPATSPPLTRHVYTRTLVGPLSCNACRLLDEHQIPGIFFLFQDLSVRTEGTFRLRLRLMNVGDSSTPEADALRVHTHVSPVLAQTFTDPFVVFSAKRFPGVPETTALSIAFGNQGQKLPLVRSFLSPNVSDADYDRACASEEPPWYRQAWS</sequence>
<comment type="subcellular location">
    <subcellularLocation>
        <location evidence="1">Nucleus</location>
    </subcellularLocation>
</comment>
<evidence type="ECO:0000256" key="2">
    <source>
        <dbReference type="ARBA" id="ARBA00023015"/>
    </source>
</evidence>
<dbReference type="PROSITE" id="PS51821">
    <property type="entry name" value="VELVET"/>
    <property type="match status" value="1"/>
</dbReference>
<protein>
    <submittedName>
        <fullName evidence="7">Velvet factor</fullName>
    </submittedName>
</protein>
<dbReference type="OrthoDB" id="1746739at2759"/>
<feature type="compositionally biased region" description="Low complexity" evidence="5">
    <location>
        <begin position="333"/>
        <end position="350"/>
    </location>
</feature>
<dbReference type="InterPro" id="IPR038491">
    <property type="entry name" value="Velvet_dom_sf"/>
</dbReference>
<organism evidence="7 8">
    <name type="scientific">Boletus reticuloceps</name>
    <dbReference type="NCBI Taxonomy" id="495285"/>
    <lineage>
        <taxon>Eukaryota</taxon>
        <taxon>Fungi</taxon>
        <taxon>Dikarya</taxon>
        <taxon>Basidiomycota</taxon>
        <taxon>Agaricomycotina</taxon>
        <taxon>Agaricomycetes</taxon>
        <taxon>Agaricomycetidae</taxon>
        <taxon>Boletales</taxon>
        <taxon>Boletineae</taxon>
        <taxon>Boletaceae</taxon>
        <taxon>Boletoideae</taxon>
        <taxon>Boletus</taxon>
    </lineage>
</organism>
<dbReference type="InterPro" id="IPR037525">
    <property type="entry name" value="Velvet_dom"/>
</dbReference>
<name>A0A8I2YX97_9AGAM</name>
<proteinExistence type="predicted"/>
<keyword evidence="4" id="KW-0539">Nucleus</keyword>
<evidence type="ECO:0000256" key="1">
    <source>
        <dbReference type="ARBA" id="ARBA00004123"/>
    </source>
</evidence>
<evidence type="ECO:0000259" key="6">
    <source>
        <dbReference type="PROSITE" id="PS51821"/>
    </source>
</evidence>
<comment type="caution">
    <text evidence="7">The sequence shown here is derived from an EMBL/GenBank/DDBJ whole genome shotgun (WGS) entry which is preliminary data.</text>
</comment>
<keyword evidence="8" id="KW-1185">Reference proteome</keyword>
<evidence type="ECO:0000256" key="5">
    <source>
        <dbReference type="SAM" id="MobiDB-lite"/>
    </source>
</evidence>
<dbReference type="GO" id="GO:0005634">
    <property type="term" value="C:nucleus"/>
    <property type="evidence" value="ECO:0007669"/>
    <property type="project" value="UniProtKB-SubCell"/>
</dbReference>
<feature type="compositionally biased region" description="Polar residues" evidence="5">
    <location>
        <begin position="155"/>
        <end position="176"/>
    </location>
</feature>
<evidence type="ECO:0000256" key="4">
    <source>
        <dbReference type="ARBA" id="ARBA00023242"/>
    </source>
</evidence>
<dbReference type="AlphaFoldDB" id="A0A8I2YX97"/>
<keyword evidence="2" id="KW-0805">Transcription regulation</keyword>
<keyword evidence="3" id="KW-0804">Transcription</keyword>
<feature type="region of interest" description="Disordered" evidence="5">
    <location>
        <begin position="106"/>
        <end position="249"/>
    </location>
</feature>
<dbReference type="PANTHER" id="PTHR33572">
    <property type="entry name" value="SPORE DEVELOPMENT REGULATOR VOSA"/>
    <property type="match status" value="1"/>
</dbReference>